<sequence>MRTIITVIALIGVVLCDYRRWNDYERRGGPEKWGGSRGGCHGGRGRPLPPYLPPYLRNVTTDAVRKYFGIISETNLTLAEQKEKILAWGNESGILAQVEESNRNMSNLRNDILKNVTEFISKLSNLSQKFSEVMENENQTAAHLREAIVKLRGRGFEGHGVKGDLSGFGGFGEPKRENGFGQTRGETDFGGPRRYRRQGGFGGRGGIGGQGGFEGYGVTGDPCVSGEFGGPEPENGLGQPGDERDFRGPRGFRKRGRFGRRGGSAGHGVREDSSGFGGSGEFGGPGEDREGPESKEDLEDSDDQEEFKEVMEIPCECLDLDKKAPLNQFSRNLRRIRVMRREEGKDGKLSEQDNS</sequence>
<feature type="compositionally biased region" description="Acidic residues" evidence="1">
    <location>
        <begin position="296"/>
        <end position="306"/>
    </location>
</feature>
<dbReference type="InterPro" id="IPR003677">
    <property type="entry name" value="ANIS5_cation-bd"/>
</dbReference>
<feature type="signal peptide" evidence="2">
    <location>
        <begin position="1"/>
        <end position="16"/>
    </location>
</feature>
<dbReference type="KEGG" id="nai:NECAME_05577"/>
<name>W2SFU5_NECAM</name>
<evidence type="ECO:0000259" key="3">
    <source>
        <dbReference type="Pfam" id="PF02520"/>
    </source>
</evidence>
<feature type="region of interest" description="Disordered" evidence="1">
    <location>
        <begin position="167"/>
        <end position="193"/>
    </location>
</feature>
<dbReference type="OrthoDB" id="5867022at2759"/>
<dbReference type="AlphaFoldDB" id="W2SFU5"/>
<accession>W2SFU5</accession>
<evidence type="ECO:0000313" key="4">
    <source>
        <dbReference type="EMBL" id="ETN68494.1"/>
    </source>
</evidence>
<evidence type="ECO:0000256" key="2">
    <source>
        <dbReference type="SAM" id="SignalP"/>
    </source>
</evidence>
<proteinExistence type="predicted"/>
<reference evidence="5" key="1">
    <citation type="journal article" date="2014" name="Nat. Genet.">
        <title>Genome of the human hookworm Necator americanus.</title>
        <authorList>
            <person name="Tang Y.T."/>
            <person name="Gao X."/>
            <person name="Rosa B.A."/>
            <person name="Abubucker S."/>
            <person name="Hallsworth-Pepin K."/>
            <person name="Martin J."/>
            <person name="Tyagi R."/>
            <person name="Heizer E."/>
            <person name="Zhang X."/>
            <person name="Bhonagiri-Palsikar V."/>
            <person name="Minx P."/>
            <person name="Warren W.C."/>
            <person name="Wang Q."/>
            <person name="Zhan B."/>
            <person name="Hotez P.J."/>
            <person name="Sternberg P.W."/>
            <person name="Dougall A."/>
            <person name="Gaze S.T."/>
            <person name="Mulvenna J."/>
            <person name="Sotillo J."/>
            <person name="Ranganathan S."/>
            <person name="Rabelo E.M."/>
            <person name="Wilson R.K."/>
            <person name="Felgner P.L."/>
            <person name="Bethony J."/>
            <person name="Hawdon J.M."/>
            <person name="Gasser R.B."/>
            <person name="Loukas A."/>
            <person name="Mitreva M."/>
        </authorList>
    </citation>
    <scope>NUCLEOTIDE SEQUENCE [LARGE SCALE GENOMIC DNA]</scope>
</reference>
<gene>
    <name evidence="4" type="ORF">NECAME_05577</name>
</gene>
<dbReference type="STRING" id="51031.W2SFU5"/>
<feature type="region of interest" description="Disordered" evidence="1">
    <location>
        <begin position="214"/>
        <end position="310"/>
    </location>
</feature>
<feature type="compositionally biased region" description="Gly residues" evidence="1">
    <location>
        <begin position="275"/>
        <end position="285"/>
    </location>
</feature>
<keyword evidence="2" id="KW-0732">Signal</keyword>
<dbReference type="PANTHER" id="PTHR21593:SF36">
    <property type="entry name" value="DUF148 DOMAIN-CONTAINING PROTEIN-RELATED"/>
    <property type="match status" value="1"/>
</dbReference>
<feature type="domain" description="SXP/RAL-2 family protein Ani s 5-like cation-binding" evidence="3">
    <location>
        <begin position="63"/>
        <end position="152"/>
    </location>
</feature>
<keyword evidence="5" id="KW-1185">Reference proteome</keyword>
<feature type="chain" id="PRO_5004825277" description="SXP/RAL-2 family protein Ani s 5-like cation-binding domain-containing protein" evidence="2">
    <location>
        <begin position="17"/>
        <end position="355"/>
    </location>
</feature>
<dbReference type="EMBL" id="KI669253">
    <property type="protein sequence ID" value="ETN68494.1"/>
    <property type="molecule type" value="Genomic_DNA"/>
</dbReference>
<feature type="compositionally biased region" description="Basic residues" evidence="1">
    <location>
        <begin position="250"/>
        <end position="260"/>
    </location>
</feature>
<organism evidence="4 5">
    <name type="scientific">Necator americanus</name>
    <name type="common">Human hookworm</name>
    <dbReference type="NCBI Taxonomy" id="51031"/>
    <lineage>
        <taxon>Eukaryota</taxon>
        <taxon>Metazoa</taxon>
        <taxon>Ecdysozoa</taxon>
        <taxon>Nematoda</taxon>
        <taxon>Chromadorea</taxon>
        <taxon>Rhabditida</taxon>
        <taxon>Rhabditina</taxon>
        <taxon>Rhabditomorpha</taxon>
        <taxon>Strongyloidea</taxon>
        <taxon>Ancylostomatidae</taxon>
        <taxon>Bunostominae</taxon>
        <taxon>Necator</taxon>
    </lineage>
</organism>
<evidence type="ECO:0000313" key="5">
    <source>
        <dbReference type="Proteomes" id="UP000053676"/>
    </source>
</evidence>
<protein>
    <recommendedName>
        <fullName evidence="3">SXP/RAL-2 family protein Ani s 5-like cation-binding domain-containing protein</fullName>
    </recommendedName>
</protein>
<feature type="compositionally biased region" description="Basic and acidic residues" evidence="1">
    <location>
        <begin position="286"/>
        <end position="295"/>
    </location>
</feature>
<dbReference type="Pfam" id="PF02520">
    <property type="entry name" value="ANIS5_cation-bd"/>
    <property type="match status" value="1"/>
</dbReference>
<evidence type="ECO:0000256" key="1">
    <source>
        <dbReference type="SAM" id="MobiDB-lite"/>
    </source>
</evidence>
<dbReference type="PANTHER" id="PTHR21593">
    <property type="entry name" value="PRION-LIKE- Q/N-RICH -DOMAIN-BEARING PROTEIN PROTEIN"/>
    <property type="match status" value="1"/>
</dbReference>
<dbReference type="InterPro" id="IPR052823">
    <property type="entry name" value="SXP/RAL-2_related"/>
</dbReference>
<dbReference type="Proteomes" id="UP000053676">
    <property type="component" value="Unassembled WGS sequence"/>
</dbReference>